<dbReference type="OrthoDB" id="2453019at2"/>
<feature type="transmembrane region" description="Helical" evidence="1">
    <location>
        <begin position="6"/>
        <end position="22"/>
    </location>
</feature>
<protein>
    <recommendedName>
        <fullName evidence="4">YtpI-like protein</fullName>
    </recommendedName>
</protein>
<dbReference type="InterPro" id="IPR025618">
    <property type="entry name" value="YtpI"/>
</dbReference>
<keyword evidence="1" id="KW-0472">Membrane</keyword>
<dbReference type="Pfam" id="PF14007">
    <property type="entry name" value="YtpI"/>
    <property type="match status" value="1"/>
</dbReference>
<keyword evidence="3" id="KW-1185">Reference proteome</keyword>
<dbReference type="STRING" id="284581.AMD01_07935"/>
<feature type="transmembrane region" description="Helical" evidence="1">
    <location>
        <begin position="34"/>
        <end position="55"/>
    </location>
</feature>
<sequence>MLVFAVLIIASLGVYLFYKAKYFQCKKPMEKQWLSAKSSIALGFFVFMFGVNQLITASMPLTIGVGILFLLVGGGSMWAGIRAYKYYLPLALKEAGK</sequence>
<evidence type="ECO:0008006" key="4">
    <source>
        <dbReference type="Google" id="ProtNLM"/>
    </source>
</evidence>
<evidence type="ECO:0000256" key="1">
    <source>
        <dbReference type="SAM" id="Phobius"/>
    </source>
</evidence>
<reference evidence="3" key="1">
    <citation type="submission" date="2015-08" db="EMBL/GenBank/DDBJ databases">
        <title>Fjat-14210 dsm16467.</title>
        <authorList>
            <person name="Liu B."/>
            <person name="Wang J."/>
            <person name="Zhu Y."/>
            <person name="Liu G."/>
            <person name="Chen Q."/>
            <person name="Chen Z."/>
            <person name="Lan J."/>
            <person name="Che J."/>
            <person name="Ge C."/>
            <person name="Shi H."/>
            <person name="Pan Z."/>
            <person name="Liu X."/>
        </authorList>
    </citation>
    <scope>NUCLEOTIDE SEQUENCE [LARGE SCALE GENOMIC DNA]</scope>
    <source>
        <strain evidence="3">DSM 16467</strain>
    </source>
</reference>
<feature type="transmembrane region" description="Helical" evidence="1">
    <location>
        <begin position="61"/>
        <end position="81"/>
    </location>
</feature>
<dbReference type="Proteomes" id="UP000037558">
    <property type="component" value="Unassembled WGS sequence"/>
</dbReference>
<comment type="caution">
    <text evidence="2">The sequence shown here is derived from an EMBL/GenBank/DDBJ whole genome shotgun (WGS) entry which is preliminary data.</text>
</comment>
<keyword evidence="1" id="KW-0812">Transmembrane</keyword>
<accession>A0A0M0L725</accession>
<evidence type="ECO:0000313" key="2">
    <source>
        <dbReference type="EMBL" id="KOO46839.1"/>
    </source>
</evidence>
<name>A0A0M0L725_9BACI</name>
<dbReference type="PATRIC" id="fig|284581.3.peg.3639"/>
<dbReference type="RefSeq" id="WP_053400847.1">
    <property type="nucleotide sequence ID" value="NZ_JAUKEN010000001.1"/>
</dbReference>
<dbReference type="EMBL" id="LILC01000011">
    <property type="protein sequence ID" value="KOO46839.1"/>
    <property type="molecule type" value="Genomic_DNA"/>
</dbReference>
<proteinExistence type="predicted"/>
<evidence type="ECO:0000313" key="3">
    <source>
        <dbReference type="Proteomes" id="UP000037558"/>
    </source>
</evidence>
<organism evidence="2 3">
    <name type="scientific">Priestia koreensis</name>
    <dbReference type="NCBI Taxonomy" id="284581"/>
    <lineage>
        <taxon>Bacteria</taxon>
        <taxon>Bacillati</taxon>
        <taxon>Bacillota</taxon>
        <taxon>Bacilli</taxon>
        <taxon>Bacillales</taxon>
        <taxon>Bacillaceae</taxon>
        <taxon>Priestia</taxon>
    </lineage>
</organism>
<keyword evidence="1" id="KW-1133">Transmembrane helix</keyword>
<dbReference type="AlphaFoldDB" id="A0A0M0L725"/>
<gene>
    <name evidence="2" type="ORF">AMD01_07935</name>
</gene>